<dbReference type="EMBL" id="FQ790258">
    <property type="protein sequence ID" value="CCD43407.1"/>
    <property type="molecule type" value="Genomic_DNA"/>
</dbReference>
<dbReference type="InParanoid" id="G2XRR9"/>
<accession>G2XRR9</accession>
<sequence length="81" mass="8845">MTGRIANDKISEITSNGIKKRKLNTKYCEQDTDIIDFSNETPPLKAPGRCAASVGQAAQPVEDTQPGMESVLAELSRQHRS</sequence>
<protein>
    <submittedName>
        <fullName evidence="1">Uncharacterized protein</fullName>
    </submittedName>
</protein>
<name>G2XRR9_BOTF4</name>
<dbReference type="OrthoDB" id="5427977at2759"/>
<dbReference type="HOGENOM" id="CLU_2573598_0_0_1"/>
<dbReference type="Proteomes" id="UP000008177">
    <property type="component" value="Unplaced contigs"/>
</dbReference>
<proteinExistence type="predicted"/>
<gene>
    <name evidence="1" type="ORF">BofuT4_uP065940.1</name>
</gene>
<organism evidence="1 2">
    <name type="scientific">Botryotinia fuckeliana (strain T4)</name>
    <name type="common">Noble rot fungus</name>
    <name type="synonym">Botrytis cinerea</name>
    <dbReference type="NCBI Taxonomy" id="999810"/>
    <lineage>
        <taxon>Eukaryota</taxon>
        <taxon>Fungi</taxon>
        <taxon>Dikarya</taxon>
        <taxon>Ascomycota</taxon>
        <taxon>Pezizomycotina</taxon>
        <taxon>Leotiomycetes</taxon>
        <taxon>Helotiales</taxon>
        <taxon>Sclerotiniaceae</taxon>
        <taxon>Botrytis</taxon>
    </lineage>
</organism>
<evidence type="ECO:0000313" key="1">
    <source>
        <dbReference type="EMBL" id="CCD43407.1"/>
    </source>
</evidence>
<dbReference type="AlphaFoldDB" id="G2XRR9"/>
<evidence type="ECO:0000313" key="2">
    <source>
        <dbReference type="Proteomes" id="UP000008177"/>
    </source>
</evidence>
<reference evidence="2" key="1">
    <citation type="journal article" date="2011" name="PLoS Genet.">
        <title>Genomic analysis of the necrotrophic fungal pathogens Sclerotinia sclerotiorum and Botrytis cinerea.</title>
        <authorList>
            <person name="Amselem J."/>
            <person name="Cuomo C.A."/>
            <person name="van Kan J.A."/>
            <person name="Viaud M."/>
            <person name="Benito E.P."/>
            <person name="Couloux A."/>
            <person name="Coutinho P.M."/>
            <person name="de Vries R.P."/>
            <person name="Dyer P.S."/>
            <person name="Fillinger S."/>
            <person name="Fournier E."/>
            <person name="Gout L."/>
            <person name="Hahn M."/>
            <person name="Kohn L."/>
            <person name="Lapalu N."/>
            <person name="Plummer K.M."/>
            <person name="Pradier J.M."/>
            <person name="Quevillon E."/>
            <person name="Sharon A."/>
            <person name="Simon A."/>
            <person name="ten Have A."/>
            <person name="Tudzynski B."/>
            <person name="Tudzynski P."/>
            <person name="Wincker P."/>
            <person name="Andrew M."/>
            <person name="Anthouard V."/>
            <person name="Beever R.E."/>
            <person name="Beffa R."/>
            <person name="Benoit I."/>
            <person name="Bouzid O."/>
            <person name="Brault B."/>
            <person name="Chen Z."/>
            <person name="Choquer M."/>
            <person name="Collemare J."/>
            <person name="Cotton P."/>
            <person name="Danchin E.G."/>
            <person name="Da Silva C."/>
            <person name="Gautier A."/>
            <person name="Giraud C."/>
            <person name="Giraud T."/>
            <person name="Gonzalez C."/>
            <person name="Grossetete S."/>
            <person name="Guldener U."/>
            <person name="Henrissat B."/>
            <person name="Howlett B.J."/>
            <person name="Kodira C."/>
            <person name="Kretschmer M."/>
            <person name="Lappartient A."/>
            <person name="Leroch M."/>
            <person name="Levis C."/>
            <person name="Mauceli E."/>
            <person name="Neuveglise C."/>
            <person name="Oeser B."/>
            <person name="Pearson M."/>
            <person name="Poulain J."/>
            <person name="Poussereau N."/>
            <person name="Quesneville H."/>
            <person name="Rascle C."/>
            <person name="Schumacher J."/>
            <person name="Segurens B."/>
            <person name="Sexton A."/>
            <person name="Silva E."/>
            <person name="Sirven C."/>
            <person name="Soanes D.M."/>
            <person name="Talbot N.J."/>
            <person name="Templeton M."/>
            <person name="Yandava C."/>
            <person name="Yarden O."/>
            <person name="Zeng Q."/>
            <person name="Rollins J.A."/>
            <person name="Lebrun M.H."/>
            <person name="Dickman M."/>
        </authorList>
    </citation>
    <scope>NUCLEOTIDE SEQUENCE [LARGE SCALE GENOMIC DNA]</scope>
    <source>
        <strain evidence="2">T4</strain>
    </source>
</reference>